<dbReference type="Gene3D" id="1.10.8.60">
    <property type="match status" value="2"/>
</dbReference>
<proteinExistence type="inferred from homology"/>
<gene>
    <name evidence="6" type="ORF">ACFFGN_22925</name>
</gene>
<dbReference type="PANTHER" id="PTHR43392">
    <property type="entry name" value="AAA-TYPE ATPASE FAMILY PROTEIN / ANKYRIN REPEAT FAMILY PROTEIN"/>
    <property type="match status" value="1"/>
</dbReference>
<evidence type="ECO:0000256" key="2">
    <source>
        <dbReference type="ARBA" id="ARBA00022741"/>
    </source>
</evidence>
<feature type="domain" description="AAA+ ATPase" evidence="5">
    <location>
        <begin position="714"/>
        <end position="850"/>
    </location>
</feature>
<dbReference type="InterPro" id="IPR050773">
    <property type="entry name" value="CbxX/CfxQ_RuBisCO_ESX"/>
</dbReference>
<evidence type="ECO:0000256" key="3">
    <source>
        <dbReference type="ARBA" id="ARBA00022840"/>
    </source>
</evidence>
<dbReference type="CDD" id="cd00009">
    <property type="entry name" value="AAA"/>
    <property type="match status" value="2"/>
</dbReference>
<dbReference type="EMBL" id="JBHLTC010000030">
    <property type="protein sequence ID" value="MFC0626953.1"/>
    <property type="molecule type" value="Genomic_DNA"/>
</dbReference>
<dbReference type="PRINTS" id="PR00819">
    <property type="entry name" value="CBXCFQXSUPER"/>
</dbReference>
<dbReference type="InterPro" id="IPR027417">
    <property type="entry name" value="P-loop_NTPase"/>
</dbReference>
<evidence type="ECO:0000256" key="1">
    <source>
        <dbReference type="ARBA" id="ARBA00010378"/>
    </source>
</evidence>
<feature type="domain" description="AAA+ ATPase" evidence="5">
    <location>
        <begin position="437"/>
        <end position="575"/>
    </location>
</feature>
<dbReference type="RefSeq" id="WP_380051106.1">
    <property type="nucleotide sequence ID" value="NZ_JBHLTC010000030.1"/>
</dbReference>
<reference evidence="6 7" key="1">
    <citation type="submission" date="2024-09" db="EMBL/GenBank/DDBJ databases">
        <authorList>
            <person name="Sun Q."/>
            <person name="Mori K."/>
        </authorList>
    </citation>
    <scope>NUCLEOTIDE SEQUENCE [LARGE SCALE GENOMIC DNA]</scope>
    <source>
        <strain evidence="6 7">CGMCC 1.15906</strain>
    </source>
</reference>
<dbReference type="Pfam" id="PF17866">
    <property type="entry name" value="AAA_lid_6"/>
    <property type="match status" value="2"/>
</dbReference>
<comment type="similarity">
    <text evidence="1">Belongs to the CbxX/CfxQ family.</text>
</comment>
<keyword evidence="3" id="KW-0067">ATP-binding</keyword>
<dbReference type="Pfam" id="PF00004">
    <property type="entry name" value="AAA"/>
    <property type="match status" value="2"/>
</dbReference>
<evidence type="ECO:0000256" key="4">
    <source>
        <dbReference type="SAM" id="MobiDB-lite"/>
    </source>
</evidence>
<dbReference type="PRINTS" id="PR00820">
    <property type="entry name" value="CBXXCFQX"/>
</dbReference>
<keyword evidence="2" id="KW-0547">Nucleotide-binding</keyword>
<comment type="caution">
    <text evidence="6">The sequence shown here is derived from an EMBL/GenBank/DDBJ whole genome shotgun (WGS) entry which is preliminary data.</text>
</comment>
<dbReference type="SMART" id="SM00382">
    <property type="entry name" value="AAA"/>
    <property type="match status" value="2"/>
</dbReference>
<dbReference type="Gene3D" id="3.40.50.300">
    <property type="entry name" value="P-loop containing nucleotide triphosphate hydrolases"/>
    <property type="match status" value="2"/>
</dbReference>
<dbReference type="SUPFAM" id="SSF52540">
    <property type="entry name" value="P-loop containing nucleoside triphosphate hydrolases"/>
    <property type="match status" value="2"/>
</dbReference>
<protein>
    <submittedName>
        <fullName evidence="6">AAA family ATPase</fullName>
    </submittedName>
</protein>
<name>A0ABV6QQN1_9ACTN</name>
<accession>A0ABV6QQN1</accession>
<sequence length="946" mass="103740">MPELPEHLHVLLTDEPHLHIAGPIDPWRVPDGWLEDRRARLRVLVDDPAFDTPELLKTWAPKVMRPDSPFLARAFFTLVWDMFPPVGLITGPASDFYAQLSNEYLIKPRKLGNFDSWVVGLANPTLPRGYYGRIKSPELREKLVLFYREALDLLADVPPFEPRRQVLVAAYDRIAADERLLEGHRSLSQDDLVKLWRDEIFVDDAAFDAFPEQTGNPLELLVWAMGRLRVAFDAMSAVTPEKEESFEQHVAGHLHQVRRLDLPAGLAFTELGSEGAVEVQRIFERTADKVDRSAWLAARRAWLARAAEAGGADAARHWLAASYLTGAALKGLPGESKESEDLRLVINHLRDLRNIFRIRRIAKPAPMLTPTAPDASKTTDTAETKAEEPTEGSLADPMGELDAMIGLTPVKARVRELAAQAKVAKLRHDAGMAVGSQAGHLVFTGNAGTGKTTVARLLAAIYKDLGLLSSGHLVEVSRADLIGRFIGETAPKVEQAVQRALGGVLFIDEAYALFNESEKDFGHEAIAVLIKLMEDHRDDLVVVLAGYPREMSDLLDANPGLRSRLPVTLAFPDYSDDELHRIFLHLVDEAGFTLAEGISERVAATLRRLPRAPGFGNARAVRSLLEQIATRQAVRVAGSEAPTPEEIRQITAADLPTVESTALATGGVVPQVDPLTALDGLIGLTDVKDVVRRLSAEAEAEVLRIKAGLKPSTRSRHMVFLGNPGTGKTTVARLIAGIYRDLGLLGTGQLVEVSRGDLIAPYVGQTAPRVRKVVEKALGGVLFVDEAYALYDEHFFGAEAIATLLQLMEECRDDLIVVLAGYTFEMEQLLDANSGLRSRVPTRLEFPDYSVEELGEIFTKIATEAGYILEPGIAERVGQLLAPLRREHGFGNGRQVRNVFEDTIARQAVRITALTGPTVEQIRQLLVADLPSKVTGPQSNGPGFKV</sequence>
<feature type="region of interest" description="Disordered" evidence="4">
    <location>
        <begin position="367"/>
        <end position="397"/>
    </location>
</feature>
<dbReference type="InterPro" id="IPR000641">
    <property type="entry name" value="CbxX/CfxQ"/>
</dbReference>
<dbReference type="PANTHER" id="PTHR43392:SF2">
    <property type="entry name" value="AAA-TYPE ATPASE FAMILY PROTEIN _ ANKYRIN REPEAT FAMILY PROTEIN"/>
    <property type="match status" value="1"/>
</dbReference>
<dbReference type="InterPro" id="IPR003959">
    <property type="entry name" value="ATPase_AAA_core"/>
</dbReference>
<evidence type="ECO:0000313" key="7">
    <source>
        <dbReference type="Proteomes" id="UP001589890"/>
    </source>
</evidence>
<dbReference type="InterPro" id="IPR003593">
    <property type="entry name" value="AAA+_ATPase"/>
</dbReference>
<evidence type="ECO:0000313" key="6">
    <source>
        <dbReference type="EMBL" id="MFC0626953.1"/>
    </source>
</evidence>
<keyword evidence="7" id="KW-1185">Reference proteome</keyword>
<dbReference type="InterPro" id="IPR041627">
    <property type="entry name" value="AAA_lid_6"/>
</dbReference>
<dbReference type="Proteomes" id="UP001589890">
    <property type="component" value="Unassembled WGS sequence"/>
</dbReference>
<evidence type="ECO:0000259" key="5">
    <source>
        <dbReference type="SMART" id="SM00382"/>
    </source>
</evidence>
<organism evidence="6 7">
    <name type="scientific">Kribbella deserti</name>
    <dbReference type="NCBI Taxonomy" id="1926257"/>
    <lineage>
        <taxon>Bacteria</taxon>
        <taxon>Bacillati</taxon>
        <taxon>Actinomycetota</taxon>
        <taxon>Actinomycetes</taxon>
        <taxon>Propionibacteriales</taxon>
        <taxon>Kribbellaceae</taxon>
        <taxon>Kribbella</taxon>
    </lineage>
</organism>
<dbReference type="InterPro" id="IPR000470">
    <property type="entry name" value="CbxX/CfqX_mono"/>
</dbReference>